<feature type="compositionally biased region" description="Basic and acidic residues" evidence="1">
    <location>
        <begin position="60"/>
        <end position="69"/>
    </location>
</feature>
<gene>
    <name evidence="2" type="ORF">pipiens_008799</name>
</gene>
<comment type="caution">
    <text evidence="2">The sequence shown here is derived from an EMBL/GenBank/DDBJ whole genome shotgun (WGS) entry which is preliminary data.</text>
</comment>
<dbReference type="EMBL" id="JBEHCU010005823">
    <property type="protein sequence ID" value="KAL1398636.1"/>
    <property type="molecule type" value="Genomic_DNA"/>
</dbReference>
<protein>
    <submittedName>
        <fullName evidence="2">Uncharacterized protein</fullName>
    </submittedName>
</protein>
<feature type="non-terminal residue" evidence="2">
    <location>
        <position position="359"/>
    </location>
</feature>
<dbReference type="Proteomes" id="UP001562425">
    <property type="component" value="Unassembled WGS sequence"/>
</dbReference>
<keyword evidence="3" id="KW-1185">Reference proteome</keyword>
<accession>A0ABD1DG11</accession>
<feature type="compositionally biased region" description="Basic residues" evidence="1">
    <location>
        <begin position="17"/>
        <end position="27"/>
    </location>
</feature>
<evidence type="ECO:0000313" key="3">
    <source>
        <dbReference type="Proteomes" id="UP001562425"/>
    </source>
</evidence>
<feature type="region of interest" description="Disordered" evidence="1">
    <location>
        <begin position="226"/>
        <end position="247"/>
    </location>
</feature>
<evidence type="ECO:0000256" key="1">
    <source>
        <dbReference type="SAM" id="MobiDB-lite"/>
    </source>
</evidence>
<feature type="compositionally biased region" description="Gly residues" evidence="1">
    <location>
        <begin position="115"/>
        <end position="129"/>
    </location>
</feature>
<reference evidence="2 3" key="1">
    <citation type="submission" date="2024-05" db="EMBL/GenBank/DDBJ databases">
        <title>Culex pipiens pipiens assembly and annotation.</title>
        <authorList>
            <person name="Alout H."/>
            <person name="Durand T."/>
        </authorList>
    </citation>
    <scope>NUCLEOTIDE SEQUENCE [LARGE SCALE GENOMIC DNA]</scope>
    <source>
        <strain evidence="2">HA-2024</strain>
        <tissue evidence="2">Whole body</tissue>
    </source>
</reference>
<evidence type="ECO:0000313" key="2">
    <source>
        <dbReference type="EMBL" id="KAL1398636.1"/>
    </source>
</evidence>
<sequence length="359" mass="38945">MASTATEHPAQRPLARAVRRNNRRKGRSPVQFGGTSGAKAARPCSSAEHPAQTPLALGVRRREREEPRNIRRKGRSPVQFGGTSGAKAARPCSSAEHPAQTPLALGVRRRERSEGGGTLQSGAGLGHGTPGANSARLWVSSACSHGTSGAKAARPCSSAEHPAQRPLARAVRRNIRRKLRSPLAFGGGKGQKEEVHYNLVQDLATEHPEQTPLACGFRRRVATEHPAQKAARPCSSAETSGTKSARPCSSADIRRVRQFEEETFWQKAKVQLKCDVPLHLQKVLVRTGYLNSALKDLTDAQIDKIEMDIRRLPELVNLPPGHPNVKSICGKFVEHSKDFAIMSGERALLLNLAKAVQDK</sequence>
<dbReference type="AlphaFoldDB" id="A0ABD1DG11"/>
<proteinExistence type="predicted"/>
<name>A0ABD1DG11_CULPP</name>
<organism evidence="2 3">
    <name type="scientific">Culex pipiens pipiens</name>
    <name type="common">Northern house mosquito</name>
    <dbReference type="NCBI Taxonomy" id="38569"/>
    <lineage>
        <taxon>Eukaryota</taxon>
        <taxon>Metazoa</taxon>
        <taxon>Ecdysozoa</taxon>
        <taxon>Arthropoda</taxon>
        <taxon>Hexapoda</taxon>
        <taxon>Insecta</taxon>
        <taxon>Pterygota</taxon>
        <taxon>Neoptera</taxon>
        <taxon>Endopterygota</taxon>
        <taxon>Diptera</taxon>
        <taxon>Nematocera</taxon>
        <taxon>Culicoidea</taxon>
        <taxon>Culicidae</taxon>
        <taxon>Culicinae</taxon>
        <taxon>Culicini</taxon>
        <taxon>Culex</taxon>
        <taxon>Culex</taxon>
    </lineage>
</organism>
<feature type="region of interest" description="Disordered" evidence="1">
    <location>
        <begin position="1"/>
        <end position="132"/>
    </location>
</feature>